<dbReference type="Proteomes" id="UP001307889">
    <property type="component" value="Chromosome 3"/>
</dbReference>
<dbReference type="EMBL" id="AP028911">
    <property type="protein sequence ID" value="BES91607.1"/>
    <property type="molecule type" value="Genomic_DNA"/>
</dbReference>
<sequence length="75" mass="8385">MAGNSPRKRIMWIVWGKCLAQDVKETAENRDVYGSEDDSTYEPGGRMNDKILKAVSDLVGGCKRLAWRPEQLGEG</sequence>
<evidence type="ECO:0000313" key="2">
    <source>
        <dbReference type="Proteomes" id="UP001307889"/>
    </source>
</evidence>
<organism evidence="1 2">
    <name type="scientific">Nesidiocoris tenuis</name>
    <dbReference type="NCBI Taxonomy" id="355587"/>
    <lineage>
        <taxon>Eukaryota</taxon>
        <taxon>Metazoa</taxon>
        <taxon>Ecdysozoa</taxon>
        <taxon>Arthropoda</taxon>
        <taxon>Hexapoda</taxon>
        <taxon>Insecta</taxon>
        <taxon>Pterygota</taxon>
        <taxon>Neoptera</taxon>
        <taxon>Paraneoptera</taxon>
        <taxon>Hemiptera</taxon>
        <taxon>Heteroptera</taxon>
        <taxon>Panheteroptera</taxon>
        <taxon>Cimicomorpha</taxon>
        <taxon>Miridae</taxon>
        <taxon>Dicyphina</taxon>
        <taxon>Nesidiocoris</taxon>
    </lineage>
</organism>
<protein>
    <submittedName>
        <fullName evidence="1">Uncharacterized protein</fullName>
    </submittedName>
</protein>
<gene>
    <name evidence="1" type="ORF">NTJ_04415</name>
</gene>
<evidence type="ECO:0000313" key="1">
    <source>
        <dbReference type="EMBL" id="BES91607.1"/>
    </source>
</evidence>
<keyword evidence="2" id="KW-1185">Reference proteome</keyword>
<reference evidence="1 2" key="1">
    <citation type="submission" date="2023-09" db="EMBL/GenBank/DDBJ databases">
        <title>Nesidiocoris tenuis whole genome shotgun sequence.</title>
        <authorList>
            <person name="Shibata T."/>
            <person name="Shimoda M."/>
            <person name="Kobayashi T."/>
            <person name="Uehara T."/>
        </authorList>
    </citation>
    <scope>NUCLEOTIDE SEQUENCE [LARGE SCALE GENOMIC DNA]</scope>
    <source>
        <strain evidence="1 2">Japan</strain>
    </source>
</reference>
<name>A0ABN7AK00_9HEMI</name>
<accession>A0ABN7AK00</accession>
<proteinExistence type="predicted"/>